<evidence type="ECO:0000313" key="4">
    <source>
        <dbReference type="Proteomes" id="UP000669239"/>
    </source>
</evidence>
<reference evidence="3" key="2">
    <citation type="submission" date="2020-02" db="EMBL/GenBank/DDBJ databases">
        <authorList>
            <person name="Littmann E."/>
            <person name="Sorbara M."/>
        </authorList>
    </citation>
    <scope>NUCLEOTIDE SEQUENCE</scope>
    <source>
        <strain evidence="3">MSK.1.17</strain>
    </source>
</reference>
<dbReference type="PANTHER" id="PTHR12110">
    <property type="entry name" value="HYDROXYPYRUVATE ISOMERASE"/>
    <property type="match status" value="1"/>
</dbReference>
<dbReference type="Proteomes" id="UP000669239">
    <property type="component" value="Unassembled WGS sequence"/>
</dbReference>
<dbReference type="Proteomes" id="UP001299608">
    <property type="component" value="Unassembled WGS sequence"/>
</dbReference>
<dbReference type="Gene3D" id="3.20.20.150">
    <property type="entry name" value="Divalent-metal-dependent TIM barrel enzymes"/>
    <property type="match status" value="1"/>
</dbReference>
<keyword evidence="4" id="KW-1185">Reference proteome</keyword>
<dbReference type="Pfam" id="PF01261">
    <property type="entry name" value="AP_endonuc_2"/>
    <property type="match status" value="1"/>
</dbReference>
<evidence type="ECO:0000313" key="2">
    <source>
        <dbReference type="EMBL" id="MCG4746250.1"/>
    </source>
</evidence>
<proteinExistence type="predicted"/>
<name>A0AAX1SF93_9FIRM</name>
<gene>
    <name evidence="3" type="ORF">G5B36_24670</name>
    <name evidence="2" type="ORF">L0N08_12555</name>
</gene>
<keyword evidence="2" id="KW-0413">Isomerase</keyword>
<sequence>MKIGFVSAILDGWTFEEMMETAAGMGYQCVEAACWPDGKAERRYAGVSHIDVDNTSHGYVEHIKEISSRTGVAISALAYYPNTMDSNLEKREAAIAHLKKVICFSQKLGVGLVTTFIGREQTKSVEENLETFRQVWPPIIRYAEEHDVKIAVENCPMLFGPEQWPGGQNLFTTPALWRTLFDIIPSRNFGINYDPSHFVWQMMDYIQPIYEFSDRIFHVHYKDIKVYPWKLARVGTMAYPLEYMAPKLPGLGDVDWGRYVSALTDIGYDGFTCVEVEDRAFETDRERILDSLRLSKRYIEQFVQ</sequence>
<dbReference type="InterPro" id="IPR013022">
    <property type="entry name" value="Xyl_isomerase-like_TIM-brl"/>
</dbReference>
<comment type="caution">
    <text evidence="2">The sequence shown here is derived from an EMBL/GenBank/DDBJ whole genome shotgun (WGS) entry which is preliminary data.</text>
</comment>
<dbReference type="GeneID" id="97203869"/>
<dbReference type="AlphaFoldDB" id="A0AAX1SF93"/>
<organism evidence="2 5">
    <name type="scientific">Enterocloster aldenensis</name>
    <dbReference type="NCBI Taxonomy" id="358742"/>
    <lineage>
        <taxon>Bacteria</taxon>
        <taxon>Bacillati</taxon>
        <taxon>Bacillota</taxon>
        <taxon>Clostridia</taxon>
        <taxon>Lachnospirales</taxon>
        <taxon>Lachnospiraceae</taxon>
        <taxon>Enterocloster</taxon>
    </lineage>
</organism>
<accession>A0AAX1SF93</accession>
<dbReference type="GO" id="GO:0016853">
    <property type="term" value="F:isomerase activity"/>
    <property type="evidence" value="ECO:0007669"/>
    <property type="project" value="UniProtKB-KW"/>
</dbReference>
<dbReference type="EMBL" id="JAKNGE010000014">
    <property type="protein sequence ID" value="MCG4746250.1"/>
    <property type="molecule type" value="Genomic_DNA"/>
</dbReference>
<reference evidence="3 4" key="1">
    <citation type="journal article" date="2020" name="Cell Host Microbe">
        <title>Functional and Genomic Variation between Human-Derived Isolates of Lachnospiraceae Reveals Inter- and Intra-Species Diversity.</title>
        <authorList>
            <person name="Sorbara M.T."/>
            <person name="Littmann E.R."/>
            <person name="Fontana E."/>
            <person name="Moody T.U."/>
            <person name="Kohout C.E."/>
            <person name="Gjonbalaj M."/>
            <person name="Eaton V."/>
            <person name="Seok R."/>
            <person name="Leiner I.M."/>
            <person name="Pamer E.G."/>
        </authorList>
    </citation>
    <scope>NUCLEOTIDE SEQUENCE [LARGE SCALE GENOMIC DNA]</scope>
    <source>
        <strain evidence="3 4">MSK.1.17</strain>
    </source>
</reference>
<protein>
    <submittedName>
        <fullName evidence="2">Sugar phosphate isomerase/epimerase</fullName>
    </submittedName>
</protein>
<dbReference type="SUPFAM" id="SSF51658">
    <property type="entry name" value="Xylose isomerase-like"/>
    <property type="match status" value="1"/>
</dbReference>
<feature type="domain" description="Xylose isomerase-like TIM barrel" evidence="1">
    <location>
        <begin position="21"/>
        <end position="296"/>
    </location>
</feature>
<dbReference type="InterPro" id="IPR036237">
    <property type="entry name" value="Xyl_isomerase-like_sf"/>
</dbReference>
<evidence type="ECO:0000313" key="5">
    <source>
        <dbReference type="Proteomes" id="UP001299608"/>
    </source>
</evidence>
<evidence type="ECO:0000259" key="1">
    <source>
        <dbReference type="Pfam" id="PF01261"/>
    </source>
</evidence>
<dbReference type="RefSeq" id="WP_117561669.1">
    <property type="nucleotide sequence ID" value="NZ_BAABZL010000001.1"/>
</dbReference>
<evidence type="ECO:0000313" key="3">
    <source>
        <dbReference type="EMBL" id="NSJ51874.1"/>
    </source>
</evidence>
<dbReference type="EMBL" id="JAAITT010000050">
    <property type="protein sequence ID" value="NSJ51874.1"/>
    <property type="molecule type" value="Genomic_DNA"/>
</dbReference>
<dbReference type="InterPro" id="IPR050312">
    <property type="entry name" value="IolE/XylAMocC-like"/>
</dbReference>
<dbReference type="PANTHER" id="PTHR12110:SF21">
    <property type="entry name" value="XYLOSE ISOMERASE-LIKE TIM BARREL DOMAIN-CONTAINING PROTEIN"/>
    <property type="match status" value="1"/>
</dbReference>
<reference evidence="2" key="3">
    <citation type="submission" date="2022-01" db="EMBL/GenBank/DDBJ databases">
        <title>Collection of gut derived symbiotic bacterial strains cultured from healthy donors.</title>
        <authorList>
            <person name="Lin H."/>
            <person name="Kohout C."/>
            <person name="Waligurski E."/>
            <person name="Pamer E.G."/>
        </authorList>
    </citation>
    <scope>NUCLEOTIDE SEQUENCE</scope>
    <source>
        <strain evidence="2">DFI.6.55</strain>
    </source>
</reference>